<comment type="caution">
    <text evidence="1">The sequence shown here is derived from an EMBL/GenBank/DDBJ whole genome shotgun (WGS) entry which is preliminary data.</text>
</comment>
<reference evidence="1" key="2">
    <citation type="submission" date="2022-01" db="EMBL/GenBank/DDBJ databases">
        <authorList>
            <person name="Yamashiro T."/>
            <person name="Shiraishi A."/>
            <person name="Satake H."/>
            <person name="Nakayama K."/>
        </authorList>
    </citation>
    <scope>NUCLEOTIDE SEQUENCE</scope>
</reference>
<evidence type="ECO:0000313" key="2">
    <source>
        <dbReference type="Proteomes" id="UP001151760"/>
    </source>
</evidence>
<protein>
    <submittedName>
        <fullName evidence="1">Uncharacterized protein</fullName>
    </submittedName>
</protein>
<dbReference type="Gene3D" id="3.20.20.80">
    <property type="entry name" value="Glycosidases"/>
    <property type="match status" value="1"/>
</dbReference>
<proteinExistence type="predicted"/>
<organism evidence="1 2">
    <name type="scientific">Tanacetum coccineum</name>
    <dbReference type="NCBI Taxonomy" id="301880"/>
    <lineage>
        <taxon>Eukaryota</taxon>
        <taxon>Viridiplantae</taxon>
        <taxon>Streptophyta</taxon>
        <taxon>Embryophyta</taxon>
        <taxon>Tracheophyta</taxon>
        <taxon>Spermatophyta</taxon>
        <taxon>Magnoliopsida</taxon>
        <taxon>eudicotyledons</taxon>
        <taxon>Gunneridae</taxon>
        <taxon>Pentapetalae</taxon>
        <taxon>asterids</taxon>
        <taxon>campanulids</taxon>
        <taxon>Asterales</taxon>
        <taxon>Asteraceae</taxon>
        <taxon>Asteroideae</taxon>
        <taxon>Anthemideae</taxon>
        <taxon>Anthemidinae</taxon>
        <taxon>Tanacetum</taxon>
    </lineage>
</organism>
<reference evidence="1" key="1">
    <citation type="journal article" date="2022" name="Int. J. Mol. Sci.">
        <title>Draft Genome of Tanacetum Coccineum: Genomic Comparison of Closely Related Tanacetum-Family Plants.</title>
        <authorList>
            <person name="Yamashiro T."/>
            <person name="Shiraishi A."/>
            <person name="Nakayama K."/>
            <person name="Satake H."/>
        </authorList>
    </citation>
    <scope>NUCLEOTIDE SEQUENCE</scope>
</reference>
<dbReference type="EMBL" id="BQNB010015880">
    <property type="protein sequence ID" value="GJT45199.1"/>
    <property type="molecule type" value="Genomic_DNA"/>
</dbReference>
<dbReference type="Proteomes" id="UP001151760">
    <property type="component" value="Unassembled WGS sequence"/>
</dbReference>
<accession>A0ABQ5E299</accession>
<keyword evidence="2" id="KW-1185">Reference proteome</keyword>
<evidence type="ECO:0000313" key="1">
    <source>
        <dbReference type="EMBL" id="GJT45199.1"/>
    </source>
</evidence>
<gene>
    <name evidence="1" type="ORF">Tco_0953914</name>
</gene>
<sequence>MGKDMRLGVQSVSISEDDVLEFISELCECRSEEEKERRLELGLQRALVAYLLPKKRVDILTRAPPRSLLPLVPRLGSIGQEHNLQESVIPIVVTNKGWPWAGAANERDARVETVEKFNNNLIQRVMNDSAADDSGPPSGLSCTFHACDSVDHPLEI</sequence>
<name>A0ABQ5E299_9ASTR</name>